<dbReference type="InterPro" id="IPR038740">
    <property type="entry name" value="BioF2-like_GNAT_dom"/>
</dbReference>
<accession>A0A2S6N196</accession>
<evidence type="ECO:0000313" key="2">
    <source>
        <dbReference type="EMBL" id="PPQ28370.1"/>
    </source>
</evidence>
<feature type="domain" description="BioF2-like acetyltransferase" evidence="1">
    <location>
        <begin position="216"/>
        <end position="358"/>
    </location>
</feature>
<keyword evidence="3" id="KW-1185">Reference proteome</keyword>
<name>A0A2S6N196_9HYPH</name>
<dbReference type="RefSeq" id="WP_104509229.1">
    <property type="nucleotide sequence ID" value="NZ_JACIGC010000026.1"/>
</dbReference>
<organism evidence="2 3">
    <name type="scientific">Rhodoblastus sphagnicola</name>
    <dbReference type="NCBI Taxonomy" id="333368"/>
    <lineage>
        <taxon>Bacteria</taxon>
        <taxon>Pseudomonadati</taxon>
        <taxon>Pseudomonadota</taxon>
        <taxon>Alphaproteobacteria</taxon>
        <taxon>Hyphomicrobiales</taxon>
        <taxon>Rhodoblastaceae</taxon>
        <taxon>Rhodoblastus</taxon>
    </lineage>
</organism>
<proteinExistence type="predicted"/>
<protein>
    <recommendedName>
        <fullName evidence="1">BioF2-like acetyltransferase domain-containing protein</fullName>
    </recommendedName>
</protein>
<evidence type="ECO:0000259" key="1">
    <source>
        <dbReference type="Pfam" id="PF13480"/>
    </source>
</evidence>
<dbReference type="EMBL" id="NHSJ01000111">
    <property type="protein sequence ID" value="PPQ28370.1"/>
    <property type="molecule type" value="Genomic_DNA"/>
</dbReference>
<dbReference type="OrthoDB" id="3773784at2"/>
<dbReference type="Pfam" id="PF13480">
    <property type="entry name" value="Acetyltransf_6"/>
    <property type="match status" value="1"/>
</dbReference>
<dbReference type="AlphaFoldDB" id="A0A2S6N196"/>
<comment type="caution">
    <text evidence="2">The sequence shown here is derived from an EMBL/GenBank/DDBJ whole genome shotgun (WGS) entry which is preliminary data.</text>
</comment>
<dbReference type="Proteomes" id="UP000239089">
    <property type="component" value="Unassembled WGS sequence"/>
</dbReference>
<reference evidence="2 3" key="1">
    <citation type="journal article" date="2018" name="Arch. Microbiol.">
        <title>New insights into the metabolic potential of the phototrophic purple bacterium Rhodopila globiformis DSM 161(T) from its draft genome sequence and evidence for a vanadium-dependent nitrogenase.</title>
        <authorList>
            <person name="Imhoff J.F."/>
            <person name="Rahn T."/>
            <person name="Kunzel S."/>
            <person name="Neulinger S.C."/>
        </authorList>
    </citation>
    <scope>NUCLEOTIDE SEQUENCE [LARGE SCALE GENOMIC DNA]</scope>
    <source>
        <strain evidence="2 3">DSM 16996</strain>
    </source>
</reference>
<dbReference type="InterPro" id="IPR016181">
    <property type="entry name" value="Acyl_CoA_acyltransferase"/>
</dbReference>
<dbReference type="Gene3D" id="3.40.630.30">
    <property type="match status" value="1"/>
</dbReference>
<sequence length="421" mass="46510">MTQFNHAPAFLDETVSGASTRARLAKPDAERGGATLSGDFRLQVLRSRDEIEPFRAFWTACAPGRDCDLDFYLFVTEHIEGCLRPHVVVLFDGESPVALLAGRIDAARIPVRAGYVSLPVPTLKILRIVHGGFLGDLNPEHAQSLISSILEALKAGEADAAMLESIDLRSPLVACARTLAPWFCADRLVHPIVHRFRDVTGATGAFLDQLSVSMQARHRRRRSKLKRAFKAFEIKRYHQPDCLSEFMATVESIAAKSYQRGIGVGFSRSSFIEARLAFEARKGWLRGFVLCLDGQPSAFWIGSLRDEVFISTYLAFDPAHADYAPGMYLLLEAMDALVAEAAGARLFDFGPGDAVYKEQLSNRFVEESPVYIFAPRLKPLAVNALRSAVGAASHAVRHSRWLAPLAQKLKRWLRSRAAEGA</sequence>
<dbReference type="SUPFAM" id="SSF55729">
    <property type="entry name" value="Acyl-CoA N-acyltransferases (Nat)"/>
    <property type="match status" value="1"/>
</dbReference>
<gene>
    <name evidence="2" type="ORF">CCR94_18000</name>
</gene>
<evidence type="ECO:0000313" key="3">
    <source>
        <dbReference type="Proteomes" id="UP000239089"/>
    </source>
</evidence>